<comment type="caution">
    <text evidence="1">The sequence shown here is derived from an EMBL/GenBank/DDBJ whole genome shotgun (WGS) entry which is preliminary data.</text>
</comment>
<organism evidence="1 2">
    <name type="scientific">Racocetra persica</name>
    <dbReference type="NCBI Taxonomy" id="160502"/>
    <lineage>
        <taxon>Eukaryota</taxon>
        <taxon>Fungi</taxon>
        <taxon>Fungi incertae sedis</taxon>
        <taxon>Mucoromycota</taxon>
        <taxon>Glomeromycotina</taxon>
        <taxon>Glomeromycetes</taxon>
        <taxon>Diversisporales</taxon>
        <taxon>Gigasporaceae</taxon>
        <taxon>Racocetra</taxon>
    </lineage>
</organism>
<dbReference type="EMBL" id="CAJVQC010011491">
    <property type="protein sequence ID" value="CAG8627810.1"/>
    <property type="molecule type" value="Genomic_DNA"/>
</dbReference>
<name>A0ACA9N227_9GLOM</name>
<evidence type="ECO:0000313" key="1">
    <source>
        <dbReference type="EMBL" id="CAG8627810.1"/>
    </source>
</evidence>
<gene>
    <name evidence="1" type="ORF">RPERSI_LOCUS6977</name>
</gene>
<keyword evidence="2" id="KW-1185">Reference proteome</keyword>
<protein>
    <submittedName>
        <fullName evidence="1">8516_t:CDS:1</fullName>
    </submittedName>
</protein>
<dbReference type="Proteomes" id="UP000789920">
    <property type="component" value="Unassembled WGS sequence"/>
</dbReference>
<sequence length="90" mass="10264">MSAHMDLINKLNEHIETSLNQQKQNSQQLTPTRIYKTTCDSNFEQQDASKPQLKHPIKYAAQFKLSHSITTDRLPSLQSVNETLTARPSP</sequence>
<proteinExistence type="predicted"/>
<accession>A0ACA9N227</accession>
<evidence type="ECO:0000313" key="2">
    <source>
        <dbReference type="Proteomes" id="UP000789920"/>
    </source>
</evidence>
<feature type="non-terminal residue" evidence="1">
    <location>
        <position position="90"/>
    </location>
</feature>
<reference evidence="1" key="1">
    <citation type="submission" date="2021-06" db="EMBL/GenBank/DDBJ databases">
        <authorList>
            <person name="Kallberg Y."/>
            <person name="Tangrot J."/>
            <person name="Rosling A."/>
        </authorList>
    </citation>
    <scope>NUCLEOTIDE SEQUENCE</scope>
    <source>
        <strain evidence="1">MA461A</strain>
    </source>
</reference>